<feature type="signal peptide" evidence="8">
    <location>
        <begin position="1"/>
        <end position="17"/>
    </location>
</feature>
<evidence type="ECO:0000256" key="1">
    <source>
        <dbReference type="ARBA" id="ARBA00007553"/>
    </source>
</evidence>
<keyword evidence="4 6" id="KW-0391">Immunity</keyword>
<evidence type="ECO:0000256" key="3">
    <source>
        <dbReference type="ARBA" id="ARBA00022729"/>
    </source>
</evidence>
<dbReference type="Gene3D" id="3.40.80.10">
    <property type="entry name" value="Peptidoglycan recognition protein-like"/>
    <property type="match status" value="1"/>
</dbReference>
<feature type="disulfide bond" evidence="7">
    <location>
        <begin position="18"/>
        <end position="141"/>
    </location>
</feature>
<dbReference type="EMBL" id="WNYA01000242">
    <property type="protein sequence ID" value="KAG8549127.1"/>
    <property type="molecule type" value="Genomic_DNA"/>
</dbReference>
<gene>
    <name evidence="11" type="ORF">GDO81_022566</name>
</gene>
<dbReference type="CDD" id="cd06583">
    <property type="entry name" value="PGRP"/>
    <property type="match status" value="1"/>
</dbReference>
<accession>A0AAV6ZIX9</accession>
<dbReference type="InterPro" id="IPR036505">
    <property type="entry name" value="Amidase/PGRP_sf"/>
</dbReference>
<evidence type="ECO:0000256" key="4">
    <source>
        <dbReference type="ARBA" id="ARBA00022859"/>
    </source>
</evidence>
<dbReference type="Pfam" id="PF01510">
    <property type="entry name" value="Amidase_2"/>
    <property type="match status" value="1"/>
</dbReference>
<evidence type="ECO:0000259" key="9">
    <source>
        <dbReference type="SMART" id="SM00644"/>
    </source>
</evidence>
<evidence type="ECO:0000256" key="2">
    <source>
        <dbReference type="ARBA" id="ARBA00022588"/>
    </source>
</evidence>
<protein>
    <recommendedName>
        <fullName evidence="6">Peptidoglycan-recognition protein</fullName>
    </recommendedName>
</protein>
<dbReference type="GO" id="GO:0042834">
    <property type="term" value="F:peptidoglycan binding"/>
    <property type="evidence" value="ECO:0007669"/>
    <property type="project" value="InterPro"/>
</dbReference>
<dbReference type="PROSITE" id="PS51257">
    <property type="entry name" value="PROKAR_LIPOPROTEIN"/>
    <property type="match status" value="1"/>
</dbReference>
<comment type="caution">
    <text evidence="11">The sequence shown here is derived from an EMBL/GenBank/DDBJ whole genome shotgun (WGS) entry which is preliminary data.</text>
</comment>
<evidence type="ECO:0000313" key="11">
    <source>
        <dbReference type="EMBL" id="KAG8549127.1"/>
    </source>
</evidence>
<feature type="disulfide bond" evidence="7">
    <location>
        <begin position="55"/>
        <end position="61"/>
    </location>
</feature>
<evidence type="ECO:0000256" key="8">
    <source>
        <dbReference type="SAM" id="SignalP"/>
    </source>
</evidence>
<evidence type="ECO:0000256" key="6">
    <source>
        <dbReference type="PIRNR" id="PIRNR037945"/>
    </source>
</evidence>
<dbReference type="InterPro" id="IPR015510">
    <property type="entry name" value="PGRP"/>
</dbReference>
<dbReference type="Proteomes" id="UP000824782">
    <property type="component" value="Unassembled WGS sequence"/>
</dbReference>
<evidence type="ECO:0000313" key="12">
    <source>
        <dbReference type="Proteomes" id="UP000824782"/>
    </source>
</evidence>
<proteinExistence type="inferred from homology"/>
<comment type="function">
    <text evidence="6">Innate immunity protein that plays several important functions in antimicrobial and antitumor defense systems.</text>
</comment>
<dbReference type="PANTHER" id="PTHR11022">
    <property type="entry name" value="PEPTIDOGLYCAN RECOGNITION PROTEIN"/>
    <property type="match status" value="1"/>
</dbReference>
<sequence length="185" mass="20152">MTRLVLLLATVLVVAYGCPNIIPKSTWSTRKTNCRDNLRSPVPWAIIHHTATPSCSSRAICTSQARSIQDHHTRTNKWCDVGYNFLIGNDGSIFEGRGWSKVGAHAKGSNSKSIGISFIGNFQNSLPSAAAISAAKSLISCGVKLKKIRSDYKLKGHSDVFSTECPGRSLYNNIKTWGRFVPGKA</sequence>
<dbReference type="GO" id="GO:0009253">
    <property type="term" value="P:peptidoglycan catabolic process"/>
    <property type="evidence" value="ECO:0007669"/>
    <property type="project" value="InterPro"/>
</dbReference>
<dbReference type="SUPFAM" id="SSF55846">
    <property type="entry name" value="N-acetylmuramoyl-L-alanine amidase-like"/>
    <property type="match status" value="1"/>
</dbReference>
<reference evidence="11" key="1">
    <citation type="thesis" date="2020" institute="ProQuest LLC" country="789 East Eisenhower Parkway, Ann Arbor, MI, USA">
        <title>Comparative Genomics and Chromosome Evolution.</title>
        <authorList>
            <person name="Mudd A.B."/>
        </authorList>
    </citation>
    <scope>NUCLEOTIDE SEQUENCE</scope>
    <source>
        <strain evidence="11">237g6f4</strain>
        <tissue evidence="11">Blood</tissue>
    </source>
</reference>
<dbReference type="AlphaFoldDB" id="A0AAV6ZIX9"/>
<dbReference type="GO" id="GO:0008270">
    <property type="term" value="F:zinc ion binding"/>
    <property type="evidence" value="ECO:0007669"/>
    <property type="project" value="InterPro"/>
</dbReference>
<organism evidence="11 12">
    <name type="scientific">Engystomops pustulosus</name>
    <name type="common">Tungara frog</name>
    <name type="synonym">Physalaemus pustulosus</name>
    <dbReference type="NCBI Taxonomy" id="76066"/>
    <lineage>
        <taxon>Eukaryota</taxon>
        <taxon>Metazoa</taxon>
        <taxon>Chordata</taxon>
        <taxon>Craniata</taxon>
        <taxon>Vertebrata</taxon>
        <taxon>Euteleostomi</taxon>
        <taxon>Amphibia</taxon>
        <taxon>Batrachia</taxon>
        <taxon>Anura</taxon>
        <taxon>Neobatrachia</taxon>
        <taxon>Hyloidea</taxon>
        <taxon>Leptodactylidae</taxon>
        <taxon>Leiuperinae</taxon>
        <taxon>Engystomops</taxon>
    </lineage>
</organism>
<evidence type="ECO:0000256" key="7">
    <source>
        <dbReference type="PIRSR" id="PIRSR037945-1"/>
    </source>
</evidence>
<dbReference type="SMART" id="SM00701">
    <property type="entry name" value="PGRP"/>
    <property type="match status" value="1"/>
</dbReference>
<evidence type="ECO:0000256" key="5">
    <source>
        <dbReference type="ARBA" id="ARBA00023157"/>
    </source>
</evidence>
<keyword evidence="12" id="KW-1185">Reference proteome</keyword>
<dbReference type="PANTHER" id="PTHR11022:SF12">
    <property type="entry name" value="PEPTIDOGLYCAN RECOGNITION PROTEIN 3"/>
    <property type="match status" value="1"/>
</dbReference>
<keyword evidence="2 6" id="KW-0399">Innate immunity</keyword>
<evidence type="ECO:0000259" key="10">
    <source>
        <dbReference type="SMART" id="SM00701"/>
    </source>
</evidence>
<dbReference type="InterPro" id="IPR006619">
    <property type="entry name" value="PGRP_domain_met/bac"/>
</dbReference>
<feature type="chain" id="PRO_5043809531" description="Peptidoglycan-recognition protein" evidence="8">
    <location>
        <begin position="18"/>
        <end position="185"/>
    </location>
</feature>
<keyword evidence="5 7" id="KW-1015">Disulfide bond</keyword>
<dbReference type="GO" id="GO:0008745">
    <property type="term" value="F:N-acetylmuramoyl-L-alanine amidase activity"/>
    <property type="evidence" value="ECO:0007669"/>
    <property type="project" value="InterPro"/>
</dbReference>
<keyword evidence="3 8" id="KW-0732">Signal</keyword>
<dbReference type="InterPro" id="IPR002502">
    <property type="entry name" value="Amidase_domain"/>
</dbReference>
<feature type="domain" description="N-acetylmuramoyl-L-alanine amidase" evidence="9">
    <location>
        <begin position="31"/>
        <end position="167"/>
    </location>
</feature>
<dbReference type="SMART" id="SM00644">
    <property type="entry name" value="Ami_2"/>
    <property type="match status" value="1"/>
</dbReference>
<name>A0AAV6ZIX9_ENGPU</name>
<comment type="similarity">
    <text evidence="1 6">Belongs to the N-acetylmuramoyl-L-alanine amidase 2 family.</text>
</comment>
<dbReference type="GO" id="GO:0045087">
    <property type="term" value="P:innate immune response"/>
    <property type="evidence" value="ECO:0007669"/>
    <property type="project" value="UniProtKB-KW"/>
</dbReference>
<dbReference type="PIRSF" id="PIRSF037945">
    <property type="entry name" value="PGRPs"/>
    <property type="match status" value="1"/>
</dbReference>
<feature type="domain" description="Peptidoglycan recognition protein family" evidence="10">
    <location>
        <begin position="19"/>
        <end position="161"/>
    </location>
</feature>
<dbReference type="InterPro" id="IPR017331">
    <property type="entry name" value="Peptidoglycan_recognition"/>
</dbReference>
<dbReference type="FunFam" id="3.40.80.10:FF:000001">
    <property type="entry name" value="Peptidoglycan recognition protein 1"/>
    <property type="match status" value="1"/>
</dbReference>